<evidence type="ECO:0000313" key="3">
    <source>
        <dbReference type="WBParaSite" id="ACRNAN_Path_1098.g4205.t1"/>
    </source>
</evidence>
<protein>
    <submittedName>
        <fullName evidence="3">Uncharacterized protein</fullName>
    </submittedName>
</protein>
<dbReference type="Proteomes" id="UP000887540">
    <property type="component" value="Unplaced"/>
</dbReference>
<accession>A0A914BVG1</accession>
<sequence length="635" mass="71231">MADNSIDNLNPELALQHFIEQQIQHLAKGQPDVLNTNLFLSALADQLQQSEESNDFDINTEMSANTLATMPEINDFSFNGPKRLRIKDLAYEFSKLQEAAGREYFRCIGCRQRRDYLKKMGNPVPLLGSIVYLQASNKLVGDPQSPGGYPHICEGKFMCTTRRPSDRPRVLHDDALASAGLNSNTTLNSLSSSKSIITNSSNSNSIGPININAIHQPITSSSPKMNIPVMTLAEAKSRMSSVPRISIPSEETPTTNDSLTAEQQRAMEIVNQVVETLQPNSDQETVVSTLHLNRRPSNASISSIGQNFRNNDSASPNSSIDGQCVESSNNELSLQKQINEIRNILLMMQTAQSLSKAPNQNIQVVISKSSISKNIDIDCQENIVKEWYPHADNRVPIIERSNPDSVLSSEDRRMKKNMLETQFIEINRLLNHHENLSLLLADSLLMGLNEKSLKNTFVLRAEFPIMPSLVKTVFQNAFLKSYHNLKYQLPTIFYALGYDMVRCFNEDSVRGIAKTIYAEIDDLLDVIGNNSSEPIAKKERSEMITEATKKSLVFITIPEMGFIRERLEVFNEAMRDRIRHAQDNSPNSNVNIKLLDWAKIVATSPTCEVDSVDGRLRVLLPLRLYNNPYSTKSLL</sequence>
<dbReference type="AlphaFoldDB" id="A0A914BVG1"/>
<reference evidence="3" key="1">
    <citation type="submission" date="2022-11" db="UniProtKB">
        <authorList>
            <consortium name="WormBaseParasite"/>
        </authorList>
    </citation>
    <scope>IDENTIFICATION</scope>
</reference>
<evidence type="ECO:0000256" key="1">
    <source>
        <dbReference type="SAM" id="MobiDB-lite"/>
    </source>
</evidence>
<dbReference type="WBParaSite" id="ACRNAN_Path_1098.g4205.t1">
    <property type="protein sequence ID" value="ACRNAN_Path_1098.g4205.t1"/>
    <property type="gene ID" value="ACRNAN_Path_1098.g4205"/>
</dbReference>
<proteinExistence type="predicted"/>
<evidence type="ECO:0000313" key="2">
    <source>
        <dbReference type="Proteomes" id="UP000887540"/>
    </source>
</evidence>
<keyword evidence="2" id="KW-1185">Reference proteome</keyword>
<name>A0A914BVG1_9BILA</name>
<feature type="region of interest" description="Disordered" evidence="1">
    <location>
        <begin position="301"/>
        <end position="325"/>
    </location>
</feature>
<organism evidence="2 3">
    <name type="scientific">Acrobeloides nanus</name>
    <dbReference type="NCBI Taxonomy" id="290746"/>
    <lineage>
        <taxon>Eukaryota</taxon>
        <taxon>Metazoa</taxon>
        <taxon>Ecdysozoa</taxon>
        <taxon>Nematoda</taxon>
        <taxon>Chromadorea</taxon>
        <taxon>Rhabditida</taxon>
        <taxon>Tylenchina</taxon>
        <taxon>Cephalobomorpha</taxon>
        <taxon>Cephaloboidea</taxon>
        <taxon>Cephalobidae</taxon>
        <taxon>Acrobeloides</taxon>
    </lineage>
</organism>